<proteinExistence type="inferred from homology"/>
<dbReference type="InterPro" id="IPR050076">
    <property type="entry name" value="ArchSynthase1/Queuine_TRR"/>
</dbReference>
<comment type="pathway">
    <text evidence="1 7">tRNA modification; tRNA-queuosine biosynthesis.</text>
</comment>
<evidence type="ECO:0000256" key="2">
    <source>
        <dbReference type="ARBA" id="ARBA00022676"/>
    </source>
</evidence>
<dbReference type="GO" id="GO:0008479">
    <property type="term" value="F:tRNA-guanosine(34) queuine transglycosylase activity"/>
    <property type="evidence" value="ECO:0007669"/>
    <property type="project" value="UniProtKB-UniRule"/>
</dbReference>
<dbReference type="RefSeq" id="WP_094076990.1">
    <property type="nucleotide sequence ID" value="NZ_NBYO01000002.1"/>
</dbReference>
<evidence type="ECO:0000313" key="10">
    <source>
        <dbReference type="Proteomes" id="UP000215405"/>
    </source>
</evidence>
<evidence type="ECO:0000313" key="9">
    <source>
        <dbReference type="EMBL" id="OXT00166.1"/>
    </source>
</evidence>
<dbReference type="NCBIfam" id="TIGR00430">
    <property type="entry name" value="Q_tRNA_tgt"/>
    <property type="match status" value="1"/>
</dbReference>
<reference evidence="10" key="1">
    <citation type="journal article" date="2017" name="Int. J. Syst. Evol. Microbiol.">
        <title>Notoacmeibacter marinus gen. nov., sp. nov., isolated from the gut of a limpet and proposal of Notoacmeibacteraceae fam. nov. in the order Rhizobiales of the class Alphaproteobacteria.</title>
        <authorList>
            <person name="Huang Z."/>
            <person name="Guo F."/>
            <person name="Lai Q."/>
        </authorList>
    </citation>
    <scope>NUCLEOTIDE SEQUENCE [LARGE SCALE GENOMIC DNA]</scope>
    <source>
        <strain evidence="10">XMTR2A4</strain>
    </source>
</reference>
<keyword evidence="2 7" id="KW-0328">Glycosyltransferase</keyword>
<dbReference type="UniPathway" id="UPA00392"/>
<feature type="binding site" evidence="7">
    <location>
        <position position="225"/>
    </location>
    <ligand>
        <name>substrate</name>
    </ligand>
</feature>
<dbReference type="AlphaFoldDB" id="A0A231UXX3"/>
<dbReference type="Pfam" id="PF01702">
    <property type="entry name" value="TGT"/>
    <property type="match status" value="1"/>
</dbReference>
<comment type="caution">
    <text evidence="7">Lacks conserved residue(s) required for the propagation of feature annotation.</text>
</comment>
<feature type="region of interest" description="RNA binding" evidence="7">
    <location>
        <begin position="256"/>
        <end position="262"/>
    </location>
</feature>
<dbReference type="NCBIfam" id="TIGR00449">
    <property type="entry name" value="tgt_general"/>
    <property type="match status" value="1"/>
</dbReference>
<evidence type="ECO:0000259" key="8">
    <source>
        <dbReference type="Pfam" id="PF01702"/>
    </source>
</evidence>
<feature type="region of interest" description="RNA binding; important for wobble base 34 recognition" evidence="7">
    <location>
        <begin position="280"/>
        <end position="284"/>
    </location>
</feature>
<comment type="caution">
    <text evidence="9">The sequence shown here is derived from an EMBL/GenBank/DDBJ whole genome shotgun (WGS) entry which is preliminary data.</text>
</comment>
<gene>
    <name evidence="7" type="primary">tgt</name>
    <name evidence="9" type="ORF">B7H23_08255</name>
</gene>
<feature type="binding site" evidence="7">
    <location>
        <position position="155"/>
    </location>
    <ligand>
        <name>substrate</name>
    </ligand>
</feature>
<name>A0A231UXX3_9HYPH</name>
<evidence type="ECO:0000256" key="5">
    <source>
        <dbReference type="ARBA" id="ARBA00022785"/>
    </source>
</evidence>
<feature type="binding site" evidence="7">
    <location>
        <begin position="101"/>
        <end position="105"/>
    </location>
    <ligand>
        <name>substrate</name>
    </ligand>
</feature>
<evidence type="ECO:0000256" key="1">
    <source>
        <dbReference type="ARBA" id="ARBA00004691"/>
    </source>
</evidence>
<dbReference type="EC" id="2.4.2.29" evidence="7"/>
<protein>
    <recommendedName>
        <fullName evidence="7">Queuine tRNA-ribosyltransferase</fullName>
        <ecNumber evidence="7">2.4.2.29</ecNumber>
    </recommendedName>
    <alternativeName>
        <fullName evidence="7">Guanine insertion enzyme</fullName>
    </alternativeName>
    <alternativeName>
        <fullName evidence="7">tRNA-guanine transglycosylase</fullName>
    </alternativeName>
</protein>
<feature type="active site" description="Proton acceptor" evidence="7">
    <location>
        <position position="101"/>
    </location>
</feature>
<dbReference type="InterPro" id="IPR004803">
    <property type="entry name" value="TGT"/>
</dbReference>
<accession>A0A231UXX3</accession>
<organism evidence="9 10">
    <name type="scientific">Notoacmeibacter marinus</name>
    <dbReference type="NCBI Taxonomy" id="1876515"/>
    <lineage>
        <taxon>Bacteria</taxon>
        <taxon>Pseudomonadati</taxon>
        <taxon>Pseudomonadota</taxon>
        <taxon>Alphaproteobacteria</taxon>
        <taxon>Hyphomicrobiales</taxon>
        <taxon>Notoacmeibacteraceae</taxon>
        <taxon>Notoacmeibacter</taxon>
    </lineage>
</organism>
<dbReference type="GO" id="GO:0005829">
    <property type="term" value="C:cytosol"/>
    <property type="evidence" value="ECO:0007669"/>
    <property type="project" value="TreeGrafter"/>
</dbReference>
<comment type="function">
    <text evidence="7">Catalyzes the base-exchange of a guanine (G) residue with the queuine precursor 7-aminomethyl-7-deazaguanine (PreQ1) at position 34 (anticodon wobble position) in tRNAs with GU(N) anticodons (tRNA-Asp, -Asn, -His and -Tyr). Catalysis occurs through a double-displacement mechanism. The nucleophile active site attacks the C1' of nucleotide 34 to detach the guanine base from the RNA, forming a covalent enzyme-RNA intermediate. The proton acceptor active site deprotonates the incoming PreQ1, allowing a nucleophilic attack on the C1' of the ribose to form the product. After dissociation, two additional enzymatic reactions on the tRNA convert PreQ1 to queuine (Q), resulting in the hypermodified nucleoside queuosine (7-(((4,5-cis-dihydroxy-2-cyclopenten-1-yl)amino)methyl)-7-deazaguanosine).</text>
</comment>
<evidence type="ECO:0000256" key="6">
    <source>
        <dbReference type="ARBA" id="ARBA00050112"/>
    </source>
</evidence>
<evidence type="ECO:0000256" key="3">
    <source>
        <dbReference type="ARBA" id="ARBA00022679"/>
    </source>
</evidence>
<keyword evidence="5 7" id="KW-0671">Queuosine biosynthesis</keyword>
<dbReference type="Proteomes" id="UP000215405">
    <property type="component" value="Unassembled WGS sequence"/>
</dbReference>
<dbReference type="InterPro" id="IPR002616">
    <property type="entry name" value="tRNA_ribo_trans-like"/>
</dbReference>
<dbReference type="Gene3D" id="3.20.20.105">
    <property type="entry name" value="Queuine tRNA-ribosyltransferase-like"/>
    <property type="match status" value="1"/>
</dbReference>
<dbReference type="PANTHER" id="PTHR46499">
    <property type="entry name" value="QUEUINE TRNA-RIBOSYLTRANSFERASE"/>
    <property type="match status" value="1"/>
</dbReference>
<keyword evidence="3 7" id="KW-0808">Transferase</keyword>
<dbReference type="PANTHER" id="PTHR46499:SF1">
    <property type="entry name" value="QUEUINE TRNA-RIBOSYLTRANSFERASE"/>
    <property type="match status" value="1"/>
</dbReference>
<feature type="binding site" evidence="7">
    <location>
        <position position="198"/>
    </location>
    <ligand>
        <name>substrate</name>
    </ligand>
</feature>
<dbReference type="HAMAP" id="MF_00168">
    <property type="entry name" value="Q_tRNA_Tgt"/>
    <property type="match status" value="1"/>
</dbReference>
<feature type="active site" description="Nucleophile" evidence="7">
    <location>
        <position position="275"/>
    </location>
</feature>
<evidence type="ECO:0000256" key="4">
    <source>
        <dbReference type="ARBA" id="ARBA00022694"/>
    </source>
</evidence>
<feature type="domain" description="tRNA-guanine(15) transglycosylase-like" evidence="8">
    <location>
        <begin position="23"/>
        <end position="376"/>
    </location>
</feature>
<dbReference type="EMBL" id="NBYO01000002">
    <property type="protein sequence ID" value="OXT00166.1"/>
    <property type="molecule type" value="Genomic_DNA"/>
</dbReference>
<keyword evidence="4 7" id="KW-0819">tRNA processing</keyword>
<dbReference type="SUPFAM" id="SSF51713">
    <property type="entry name" value="tRNA-guanine transglycosylase"/>
    <property type="match status" value="1"/>
</dbReference>
<comment type="catalytic activity">
    <reaction evidence="6 7">
        <text>7-aminomethyl-7-carbaguanine + guanosine(34) in tRNA = 7-aminomethyl-7-carbaguanosine(34) in tRNA + guanine</text>
        <dbReference type="Rhea" id="RHEA:24104"/>
        <dbReference type="Rhea" id="RHEA-COMP:10341"/>
        <dbReference type="Rhea" id="RHEA-COMP:10342"/>
        <dbReference type="ChEBI" id="CHEBI:16235"/>
        <dbReference type="ChEBI" id="CHEBI:58703"/>
        <dbReference type="ChEBI" id="CHEBI:74269"/>
        <dbReference type="ChEBI" id="CHEBI:82833"/>
        <dbReference type="EC" id="2.4.2.29"/>
    </reaction>
</comment>
<evidence type="ECO:0000256" key="7">
    <source>
        <dbReference type="HAMAP-Rule" id="MF_00168"/>
    </source>
</evidence>
<dbReference type="InterPro" id="IPR036511">
    <property type="entry name" value="TGT-like_sf"/>
</dbReference>
<sequence>MSDEREQHPSETFTFTQLAQDGAARRGRIDMPRGSIRTPAFMPVGTAGTVKAMYLDQVRDLGADIILGNTYHLMLRPGAERVAKLGGLHEFARWPHPILTDSGGFQVMSLSGLRKITEEGVTFQSHVDGAKHFMSPERSIEIQGLLGSDIQMQLDECIALPAGEKEIARAMELSLRWAERCKAAFGDQPGKAMFGIVQGGDHKELRVQSAKALAAMDLKGYAIGGLAVGEPQDVMFDMIETVMPFLPQTKPRYLMGVGTPDDILGSVQRGVDMFDCVMPTRAGRHGLAFTRHGRINLKNARHAEDHRPLDATSDCPATRDYSRAYLHHLVRAGEPLAGMLLTWNNLAYYQQLMAGIRDAITGGRLAAFAAETRAEWVKGDLPPIG</sequence>
<dbReference type="GO" id="GO:0008616">
    <property type="term" value="P:tRNA queuosine(34) biosynthetic process"/>
    <property type="evidence" value="ECO:0007669"/>
    <property type="project" value="UniProtKB-UniRule"/>
</dbReference>
<keyword evidence="10" id="KW-1185">Reference proteome</keyword>
<dbReference type="FunFam" id="3.20.20.105:FF:000001">
    <property type="entry name" value="Queuine tRNA-ribosyltransferase"/>
    <property type="match status" value="1"/>
</dbReference>
<comment type="subunit">
    <text evidence="7">Homodimer. Within each dimer, one monomer is responsible for RNA recognition and catalysis, while the other monomer binds to the replacement base PreQ1.</text>
</comment>
<comment type="similarity">
    <text evidence="7">Belongs to the queuine tRNA-ribosyltransferase family.</text>
</comment>